<dbReference type="PROSITE" id="PS00211">
    <property type="entry name" value="ABC_TRANSPORTER_1"/>
    <property type="match status" value="1"/>
</dbReference>
<evidence type="ECO:0000313" key="5">
    <source>
        <dbReference type="EMBL" id="OXZ27450.1"/>
    </source>
</evidence>
<evidence type="ECO:0000259" key="4">
    <source>
        <dbReference type="PROSITE" id="PS50893"/>
    </source>
</evidence>
<dbReference type="InterPro" id="IPR050093">
    <property type="entry name" value="ABC_SmlMolc_Importer"/>
</dbReference>
<dbReference type="RefSeq" id="WP_094205579.1">
    <property type="nucleotide sequence ID" value="NZ_JAWGQT010000003.1"/>
</dbReference>
<dbReference type="EMBL" id="NDYC01000019">
    <property type="protein sequence ID" value="OXZ27450.1"/>
    <property type="molecule type" value="Genomic_DNA"/>
</dbReference>
<dbReference type="SUPFAM" id="SSF52540">
    <property type="entry name" value="P-loop containing nucleoside triphosphate hydrolases"/>
    <property type="match status" value="1"/>
</dbReference>
<protein>
    <submittedName>
        <fullName evidence="5">ABC transporter</fullName>
    </submittedName>
</protein>
<dbReference type="PROSITE" id="PS50893">
    <property type="entry name" value="ABC_TRANSPORTER_2"/>
    <property type="match status" value="1"/>
</dbReference>
<proteinExistence type="predicted"/>
<dbReference type="SMART" id="SM00382">
    <property type="entry name" value="AAA"/>
    <property type="match status" value="1"/>
</dbReference>
<feature type="domain" description="ABC transporter" evidence="4">
    <location>
        <begin position="1"/>
        <end position="203"/>
    </location>
</feature>
<dbReference type="PANTHER" id="PTHR42781">
    <property type="entry name" value="SPERMIDINE/PUTRESCINE IMPORT ATP-BINDING PROTEIN POTA"/>
    <property type="match status" value="1"/>
</dbReference>
<organism evidence="5 6">
    <name type="scientific">Finegoldia magna</name>
    <name type="common">Peptostreptococcus magnus</name>
    <dbReference type="NCBI Taxonomy" id="1260"/>
    <lineage>
        <taxon>Bacteria</taxon>
        <taxon>Bacillati</taxon>
        <taxon>Bacillota</taxon>
        <taxon>Tissierellia</taxon>
        <taxon>Tissierellales</taxon>
        <taxon>Peptoniphilaceae</taxon>
        <taxon>Finegoldia</taxon>
    </lineage>
</organism>
<accession>A0A233V4Y7</accession>
<evidence type="ECO:0000256" key="1">
    <source>
        <dbReference type="ARBA" id="ARBA00022448"/>
    </source>
</evidence>
<dbReference type="GO" id="GO:0016887">
    <property type="term" value="F:ATP hydrolysis activity"/>
    <property type="evidence" value="ECO:0007669"/>
    <property type="project" value="InterPro"/>
</dbReference>
<dbReference type="PANTHER" id="PTHR42781:SF4">
    <property type="entry name" value="SPERMIDINE_PUTRESCINE IMPORT ATP-BINDING PROTEIN POTA"/>
    <property type="match status" value="1"/>
</dbReference>
<evidence type="ECO:0000256" key="3">
    <source>
        <dbReference type="ARBA" id="ARBA00022840"/>
    </source>
</evidence>
<dbReference type="Gene3D" id="3.40.50.300">
    <property type="entry name" value="P-loop containing nucleotide triphosphate hydrolases"/>
    <property type="match status" value="1"/>
</dbReference>
<dbReference type="Pfam" id="PF00005">
    <property type="entry name" value="ABC_tran"/>
    <property type="match status" value="1"/>
</dbReference>
<evidence type="ECO:0000256" key="2">
    <source>
        <dbReference type="ARBA" id="ARBA00022741"/>
    </source>
</evidence>
<comment type="caution">
    <text evidence="5">The sequence shown here is derived from an EMBL/GenBank/DDBJ whole genome shotgun (WGS) entry which is preliminary data.</text>
</comment>
<keyword evidence="3" id="KW-0067">ATP-binding</keyword>
<reference evidence="6" key="1">
    <citation type="submission" date="2017-04" db="EMBL/GenBank/DDBJ databases">
        <title>Finegoldia magna isolated from orthopedic joint implant-associated infections.</title>
        <authorList>
            <person name="Bjorklund S."/>
            <person name="Bruggemann H."/>
            <person name="Jensen A."/>
            <person name="Hellmark B."/>
            <person name="Soderquist B."/>
        </authorList>
    </citation>
    <scope>NUCLEOTIDE SEQUENCE [LARGE SCALE GENOMIC DNA]</scope>
    <source>
        <strain evidence="6">CCUG 54800</strain>
    </source>
</reference>
<keyword evidence="1" id="KW-0813">Transport</keyword>
<dbReference type="InterPro" id="IPR017871">
    <property type="entry name" value="ABC_transporter-like_CS"/>
</dbReference>
<name>A0A233V4Y7_FINMA</name>
<dbReference type="InterPro" id="IPR027417">
    <property type="entry name" value="P-loop_NTPase"/>
</dbReference>
<keyword evidence="2" id="KW-0547">Nucleotide-binding</keyword>
<dbReference type="Proteomes" id="UP000215413">
    <property type="component" value="Unassembled WGS sequence"/>
</dbReference>
<dbReference type="AlphaFoldDB" id="A0A233V4Y7"/>
<evidence type="ECO:0000313" key="6">
    <source>
        <dbReference type="Proteomes" id="UP000215413"/>
    </source>
</evidence>
<gene>
    <name evidence="5" type="ORF">B9N49_03750</name>
</gene>
<dbReference type="GO" id="GO:0005524">
    <property type="term" value="F:ATP binding"/>
    <property type="evidence" value="ECO:0007669"/>
    <property type="project" value="UniProtKB-KW"/>
</dbReference>
<dbReference type="InterPro" id="IPR003439">
    <property type="entry name" value="ABC_transporter-like_ATP-bd"/>
</dbReference>
<dbReference type="InterPro" id="IPR003593">
    <property type="entry name" value="AAA+_ATPase"/>
</dbReference>
<sequence>MLKCNIEKKLNHFVLNDEFIVENQILCIMGESGSGKTSILNSIAGLLTPDKGEIILDDNILFSDKINLKPQERNIGYVFQDYALFPNMSVKDNIFFMNPDKNYTNSLIEKLGIEYLLGNFPNTLSGGEKQKVSIVRALANKPRLLLMDEPFSSIDEKFKNKFYEELIEIKKSLDIPIIMVTHNRHEAEILSDRLIFIDKGRIVK</sequence>